<organism evidence="3 4">
    <name type="scientific">Lacibacter cauensis</name>
    <dbReference type="NCBI Taxonomy" id="510947"/>
    <lineage>
        <taxon>Bacteria</taxon>
        <taxon>Pseudomonadati</taxon>
        <taxon>Bacteroidota</taxon>
        <taxon>Chitinophagia</taxon>
        <taxon>Chitinophagales</taxon>
        <taxon>Chitinophagaceae</taxon>
        <taxon>Lacibacter</taxon>
    </lineage>
</organism>
<reference evidence="3 4" key="1">
    <citation type="journal article" date="2015" name="Stand. Genomic Sci.">
        <title>Genomic Encyclopedia of Bacterial and Archaeal Type Strains, Phase III: the genomes of soil and plant-associated and newly described type strains.</title>
        <authorList>
            <person name="Whitman W.B."/>
            <person name="Woyke T."/>
            <person name="Klenk H.P."/>
            <person name="Zhou Y."/>
            <person name="Lilburn T.G."/>
            <person name="Beck B.J."/>
            <person name="De Vos P."/>
            <person name="Vandamme P."/>
            <person name="Eisen J.A."/>
            <person name="Garrity G."/>
            <person name="Hugenholtz P."/>
            <person name="Kyrpides N.C."/>
        </authorList>
    </citation>
    <scope>NUCLEOTIDE SEQUENCE [LARGE SCALE GENOMIC DNA]</scope>
    <source>
        <strain evidence="3 4">CGMCC 1.7271</strain>
    </source>
</reference>
<keyword evidence="1" id="KW-0732">Signal</keyword>
<evidence type="ECO:0000313" key="4">
    <source>
        <dbReference type="Proteomes" id="UP000316167"/>
    </source>
</evidence>
<dbReference type="RefSeq" id="WP_144886339.1">
    <property type="nucleotide sequence ID" value="NZ_VLLE01000004.1"/>
</dbReference>
<proteinExistence type="predicted"/>
<dbReference type="OrthoDB" id="1435302at2"/>
<dbReference type="PANTHER" id="PTHR30469">
    <property type="entry name" value="MULTIDRUG RESISTANCE PROTEIN MDTA"/>
    <property type="match status" value="1"/>
</dbReference>
<comment type="caution">
    <text evidence="3">The sequence shown here is derived from an EMBL/GenBank/DDBJ whole genome shotgun (WGS) entry which is preliminary data.</text>
</comment>
<dbReference type="Gene3D" id="2.40.420.20">
    <property type="match status" value="1"/>
</dbReference>
<dbReference type="PANTHER" id="PTHR30469:SF15">
    <property type="entry name" value="HLYD FAMILY OF SECRETION PROTEINS"/>
    <property type="match status" value="1"/>
</dbReference>
<evidence type="ECO:0000313" key="3">
    <source>
        <dbReference type="EMBL" id="TWI81131.1"/>
    </source>
</evidence>
<dbReference type="Pfam" id="PF25973">
    <property type="entry name" value="BSH_CzcB"/>
    <property type="match status" value="1"/>
</dbReference>
<evidence type="ECO:0000256" key="1">
    <source>
        <dbReference type="SAM" id="SignalP"/>
    </source>
</evidence>
<dbReference type="Proteomes" id="UP000316167">
    <property type="component" value="Unassembled WGS sequence"/>
</dbReference>
<dbReference type="InterPro" id="IPR058647">
    <property type="entry name" value="BSH_CzcB-like"/>
</dbReference>
<feature type="signal peptide" evidence="1">
    <location>
        <begin position="1"/>
        <end position="23"/>
    </location>
</feature>
<protein>
    <submittedName>
        <fullName evidence="3">Multidrug efflux pump subunit AcrA (Membrane-fusion protein)</fullName>
    </submittedName>
</protein>
<accession>A0A562SIN3</accession>
<dbReference type="GO" id="GO:1990281">
    <property type="term" value="C:efflux pump complex"/>
    <property type="evidence" value="ECO:0007669"/>
    <property type="project" value="TreeGrafter"/>
</dbReference>
<dbReference type="GO" id="GO:0015562">
    <property type="term" value="F:efflux transmembrane transporter activity"/>
    <property type="evidence" value="ECO:0007669"/>
    <property type="project" value="TreeGrafter"/>
</dbReference>
<keyword evidence="4" id="KW-1185">Reference proteome</keyword>
<dbReference type="EMBL" id="VLLE01000004">
    <property type="protein sequence ID" value="TWI81131.1"/>
    <property type="molecule type" value="Genomic_DNA"/>
</dbReference>
<feature type="chain" id="PRO_5022100126" evidence="1">
    <location>
        <begin position="24"/>
        <end position="311"/>
    </location>
</feature>
<evidence type="ECO:0000259" key="2">
    <source>
        <dbReference type="Pfam" id="PF25973"/>
    </source>
</evidence>
<sequence length="311" mass="33901">MKQLRKYFSIALVLVLASCGSKTETKTEQNTIPKTPVEVVSISNGSINDELTLFGTTIYLKRNLVTAPIPAFITQVNVKLGDKVSKGDVLYVLQSKESRALGTDVSKVDSTLKNFGIIKVTASATGIISTLDKQQAGDYVLEGTQLCTIAESNDLVFQVNVPYEFTAYTKTGNTCTLILPDNTQHSATFTKALTAMNVTAQTQTILAKCNENLFLPENMMVKVGISKGTQNKKQVLPKSCVLSDEMMKEFWVMKLINDSTAIKIPVTVGNKNSDRIEVLSPQFNITDKIVSKGNYGLPDTALISITTLKAK</sequence>
<gene>
    <name evidence="3" type="ORF">IQ13_2146</name>
</gene>
<dbReference type="PROSITE" id="PS51257">
    <property type="entry name" value="PROKAR_LIPOPROTEIN"/>
    <property type="match status" value="1"/>
</dbReference>
<dbReference type="SUPFAM" id="SSF111369">
    <property type="entry name" value="HlyD-like secretion proteins"/>
    <property type="match status" value="1"/>
</dbReference>
<dbReference type="Gene3D" id="2.40.50.100">
    <property type="match status" value="1"/>
</dbReference>
<feature type="domain" description="CzcB-like barrel-sandwich hybrid" evidence="2">
    <location>
        <begin position="65"/>
        <end position="150"/>
    </location>
</feature>
<dbReference type="AlphaFoldDB" id="A0A562SIN3"/>
<name>A0A562SIN3_9BACT</name>